<sequence>MREGTDTPGLAAPTALTTALTEAARHTDQAVDAVQTARHVEWDATAARLFDDAAAGLLRAILHDRALLDEALRYAALASADAGVTGGLAW</sequence>
<evidence type="ECO:0000313" key="2">
    <source>
        <dbReference type="Proteomes" id="UP000655589"/>
    </source>
</evidence>
<reference evidence="1" key="1">
    <citation type="journal article" date="2014" name="Int. J. Syst. Evol. Microbiol.">
        <title>Complete genome sequence of Corynebacterium casei LMG S-19264T (=DSM 44701T), isolated from a smear-ripened cheese.</title>
        <authorList>
            <consortium name="US DOE Joint Genome Institute (JGI-PGF)"/>
            <person name="Walter F."/>
            <person name="Albersmeier A."/>
            <person name="Kalinowski J."/>
            <person name="Ruckert C."/>
        </authorList>
    </citation>
    <scope>NUCLEOTIDE SEQUENCE</scope>
    <source>
        <strain evidence="1">JCM 3051</strain>
    </source>
</reference>
<dbReference type="RefSeq" id="WP_171102711.1">
    <property type="nucleotide sequence ID" value="NZ_BMPT01000015.1"/>
</dbReference>
<evidence type="ECO:0000313" key="1">
    <source>
        <dbReference type="EMBL" id="GGM35830.1"/>
    </source>
</evidence>
<comment type="caution">
    <text evidence="1">The sequence shown here is derived from an EMBL/GenBank/DDBJ whole genome shotgun (WGS) entry which is preliminary data.</text>
</comment>
<proteinExistence type="predicted"/>
<name>A0A8H9GKG5_9MICO</name>
<reference evidence="1" key="2">
    <citation type="submission" date="2020-09" db="EMBL/GenBank/DDBJ databases">
        <authorList>
            <person name="Sun Q."/>
            <person name="Ohkuma M."/>
        </authorList>
    </citation>
    <scope>NUCLEOTIDE SEQUENCE</scope>
    <source>
        <strain evidence="1">JCM 3051</strain>
    </source>
</reference>
<organism evidence="1 2">
    <name type="scientific">Promicromonospora citrea</name>
    <dbReference type="NCBI Taxonomy" id="43677"/>
    <lineage>
        <taxon>Bacteria</taxon>
        <taxon>Bacillati</taxon>
        <taxon>Actinomycetota</taxon>
        <taxon>Actinomycetes</taxon>
        <taxon>Micrococcales</taxon>
        <taxon>Promicromonosporaceae</taxon>
        <taxon>Promicromonospora</taxon>
    </lineage>
</organism>
<keyword evidence="2" id="KW-1185">Reference proteome</keyword>
<accession>A0A8H9GKG5</accession>
<dbReference type="EMBL" id="BMPT01000015">
    <property type="protein sequence ID" value="GGM35830.1"/>
    <property type="molecule type" value="Genomic_DNA"/>
</dbReference>
<gene>
    <name evidence="1" type="ORF">GCM10010102_33990</name>
</gene>
<protein>
    <submittedName>
        <fullName evidence="1">Uncharacterized protein</fullName>
    </submittedName>
</protein>
<dbReference type="AlphaFoldDB" id="A0A8H9GKG5"/>
<dbReference type="Proteomes" id="UP000655589">
    <property type="component" value="Unassembled WGS sequence"/>
</dbReference>